<organism evidence="6 7">
    <name type="scientific">Streptococcus parasuis</name>
    <dbReference type="NCBI Taxonomy" id="1501662"/>
    <lineage>
        <taxon>Bacteria</taxon>
        <taxon>Bacillati</taxon>
        <taxon>Bacillota</taxon>
        <taxon>Bacilli</taxon>
        <taxon>Lactobacillales</taxon>
        <taxon>Streptococcaceae</taxon>
        <taxon>Streptococcus</taxon>
    </lineage>
</organism>
<evidence type="ECO:0000256" key="2">
    <source>
        <dbReference type="ARBA" id="ARBA00023295"/>
    </source>
</evidence>
<dbReference type="Gene3D" id="3.20.20.80">
    <property type="entry name" value="Glycosidases"/>
    <property type="match status" value="1"/>
</dbReference>
<dbReference type="GO" id="GO:0003723">
    <property type="term" value="F:RNA binding"/>
    <property type="evidence" value="ECO:0007669"/>
    <property type="project" value="InterPro"/>
</dbReference>
<evidence type="ECO:0000256" key="4">
    <source>
        <dbReference type="RuleBase" id="RU003690"/>
    </source>
</evidence>
<evidence type="ECO:0000256" key="3">
    <source>
        <dbReference type="PROSITE-ProRule" id="PRU10055"/>
    </source>
</evidence>
<dbReference type="SMART" id="SM01061">
    <property type="entry name" value="CAT_RBD"/>
    <property type="match status" value="1"/>
</dbReference>
<dbReference type="GO" id="GO:0016052">
    <property type="term" value="P:carbohydrate catabolic process"/>
    <property type="evidence" value="ECO:0007669"/>
    <property type="project" value="TreeGrafter"/>
</dbReference>
<dbReference type="InterPro" id="IPR011608">
    <property type="entry name" value="PRD"/>
</dbReference>
<dbReference type="PANTHER" id="PTHR10353">
    <property type="entry name" value="GLYCOSYL HYDROLASE"/>
    <property type="match status" value="1"/>
</dbReference>
<name>A0A4V2HCC1_9STRE</name>
<dbReference type="SUPFAM" id="SSF50151">
    <property type="entry name" value="SacY-like RNA-binding domain"/>
    <property type="match status" value="1"/>
</dbReference>
<reference evidence="6 7" key="1">
    <citation type="submission" date="2019-02" db="EMBL/GenBank/DDBJ databases">
        <title>First genome of the species Streptococcus parasuis.</title>
        <authorList>
            <person name="Stevens M.J.A."/>
            <person name="Stephan R."/>
        </authorList>
    </citation>
    <scope>NUCLEOTIDE SEQUENCE [LARGE SCALE GENOMIC DNA]</scope>
    <source>
        <strain evidence="6 7">4253</strain>
    </source>
</reference>
<dbReference type="PANTHER" id="PTHR10353:SF296">
    <property type="entry name" value="6-PHOSPHO-BETA-GLUCOSIDASE"/>
    <property type="match status" value="1"/>
</dbReference>
<feature type="active site" description="Nucleophile" evidence="3">
    <location>
        <position position="309"/>
    </location>
</feature>
<dbReference type="PRINTS" id="PR00131">
    <property type="entry name" value="GLHYDRLASE1"/>
</dbReference>
<comment type="similarity">
    <text evidence="1 4">Belongs to the glycosyl hydrolase 1 family.</text>
</comment>
<dbReference type="PROSITE" id="PS00572">
    <property type="entry name" value="GLYCOSYL_HYDROL_F1_1"/>
    <property type="match status" value="1"/>
</dbReference>
<dbReference type="GO" id="GO:0006355">
    <property type="term" value="P:regulation of DNA-templated transcription"/>
    <property type="evidence" value="ECO:0007669"/>
    <property type="project" value="InterPro"/>
</dbReference>
<sequence>MQIEKVYNNNVIQATDQQGRELIVMGKGLGFQKKAGEELDTSKIEKTFVLQNDYQQSDLSSLYLQMESTEVEVVNAIINKAEGVLGVQFDLSLHLALADHLHFVFERSHEGVSIENPLSWDVRKFYPNEYHFEEGENVEQVKYQAAHHELVASAIATKLAHEIDPENKVGCMLAAGQYYPHTCHPRDVWEALQEDRENYFFIDVQARGYYPNYAKKKWERAGIEIEMTDEDLVLLKEHTVDFISFSYYSSRVASGDPAVKEKTAGNIFASIKNPYLDASEWGWQIDPLGFRITINSIWDRYQKPLFVVENGLGAVDTPDENGYVEDDYRIDYLRQHVLAMRDAIVEDGVELLGYTTWGCIDLVSAGTGEMKKRYGFIYVDRDNEGNGTLKRSKKKSFEWYKKVIATNGADVG</sequence>
<gene>
    <name evidence="6" type="ORF">EXW74_02945</name>
</gene>
<dbReference type="GO" id="GO:0005829">
    <property type="term" value="C:cytosol"/>
    <property type="evidence" value="ECO:0007669"/>
    <property type="project" value="TreeGrafter"/>
</dbReference>
<evidence type="ECO:0000259" key="5">
    <source>
        <dbReference type="PROSITE" id="PS51372"/>
    </source>
</evidence>
<dbReference type="EMBL" id="SHGT01000010">
    <property type="protein sequence ID" value="TAA14234.1"/>
    <property type="molecule type" value="Genomic_DNA"/>
</dbReference>
<keyword evidence="2" id="KW-0326">Glycosidase</keyword>
<evidence type="ECO:0000313" key="6">
    <source>
        <dbReference type="EMBL" id="TAA14234.1"/>
    </source>
</evidence>
<comment type="caution">
    <text evidence="6">The sequence shown here is derived from an EMBL/GenBank/DDBJ whole genome shotgun (WGS) entry which is preliminary data.</text>
</comment>
<proteinExistence type="inferred from homology"/>
<dbReference type="PROSITE" id="PS51372">
    <property type="entry name" value="PRD_2"/>
    <property type="match status" value="1"/>
</dbReference>
<evidence type="ECO:0000256" key="1">
    <source>
        <dbReference type="ARBA" id="ARBA00010838"/>
    </source>
</evidence>
<dbReference type="OrthoDB" id="1637462at2"/>
<evidence type="ECO:0000313" key="7">
    <source>
        <dbReference type="Proteomes" id="UP000291525"/>
    </source>
</evidence>
<dbReference type="InterPro" id="IPR001360">
    <property type="entry name" value="Glyco_hydro_1"/>
</dbReference>
<dbReference type="SUPFAM" id="SSF63520">
    <property type="entry name" value="PTS-regulatory domain, PRD"/>
    <property type="match status" value="1"/>
</dbReference>
<accession>A0A4V2HCC1</accession>
<dbReference type="AlphaFoldDB" id="A0A4V2HCC1"/>
<dbReference type="Gene3D" id="2.30.24.10">
    <property type="entry name" value="CAT RNA-binding domain"/>
    <property type="match status" value="1"/>
</dbReference>
<dbReference type="GO" id="GO:0008422">
    <property type="term" value="F:beta-glucosidase activity"/>
    <property type="evidence" value="ECO:0007669"/>
    <property type="project" value="TreeGrafter"/>
</dbReference>
<dbReference type="Pfam" id="PF00874">
    <property type="entry name" value="PRD"/>
    <property type="match status" value="1"/>
</dbReference>
<dbReference type="InterPro" id="IPR018120">
    <property type="entry name" value="Glyco_hydro_1_AS"/>
</dbReference>
<keyword evidence="6" id="KW-0378">Hydrolase</keyword>
<dbReference type="InterPro" id="IPR017853">
    <property type="entry name" value="GH"/>
</dbReference>
<dbReference type="Pfam" id="PF03123">
    <property type="entry name" value="CAT_RBD"/>
    <property type="match status" value="1"/>
</dbReference>
<dbReference type="InterPro" id="IPR036634">
    <property type="entry name" value="PRD_sf"/>
</dbReference>
<feature type="domain" description="PRD" evidence="5">
    <location>
        <begin position="65"/>
        <end position="169"/>
    </location>
</feature>
<dbReference type="Pfam" id="PF00232">
    <property type="entry name" value="Glyco_hydro_1"/>
    <property type="match status" value="1"/>
</dbReference>
<protein>
    <submittedName>
        <fullName evidence="6">Glycosyl hydrolase family protein</fullName>
    </submittedName>
</protein>
<dbReference type="InterPro" id="IPR004341">
    <property type="entry name" value="CAT_RNA-bd_dom"/>
</dbReference>
<dbReference type="Proteomes" id="UP000291525">
    <property type="component" value="Unassembled WGS sequence"/>
</dbReference>
<dbReference type="InterPro" id="IPR036650">
    <property type="entry name" value="CAT_RNA-bd_dom_sf"/>
</dbReference>
<dbReference type="SUPFAM" id="SSF51445">
    <property type="entry name" value="(Trans)glycosidases"/>
    <property type="match status" value="1"/>
</dbReference>